<reference evidence="1" key="1">
    <citation type="journal article" date="2014" name="Front. Microbiol.">
        <title>High frequency of phylogenetically diverse reductive dehalogenase-homologous genes in deep subseafloor sedimentary metagenomes.</title>
        <authorList>
            <person name="Kawai M."/>
            <person name="Futagami T."/>
            <person name="Toyoda A."/>
            <person name="Takaki Y."/>
            <person name="Nishi S."/>
            <person name="Hori S."/>
            <person name="Arai W."/>
            <person name="Tsubouchi T."/>
            <person name="Morono Y."/>
            <person name="Uchiyama I."/>
            <person name="Ito T."/>
            <person name="Fujiyama A."/>
            <person name="Inagaki F."/>
            <person name="Takami H."/>
        </authorList>
    </citation>
    <scope>NUCLEOTIDE SEQUENCE</scope>
    <source>
        <strain evidence="1">Expedition CK06-06</strain>
    </source>
</reference>
<protein>
    <submittedName>
        <fullName evidence="1">Uncharacterized protein</fullName>
    </submittedName>
</protein>
<gene>
    <name evidence="1" type="ORF">S06H3_10073</name>
</gene>
<accession>X1KCL6</accession>
<dbReference type="EMBL" id="BARV01004586">
    <property type="protein sequence ID" value="GAI04772.1"/>
    <property type="molecule type" value="Genomic_DNA"/>
</dbReference>
<dbReference type="AlphaFoldDB" id="X1KCL6"/>
<organism evidence="1">
    <name type="scientific">marine sediment metagenome</name>
    <dbReference type="NCBI Taxonomy" id="412755"/>
    <lineage>
        <taxon>unclassified sequences</taxon>
        <taxon>metagenomes</taxon>
        <taxon>ecological metagenomes</taxon>
    </lineage>
</organism>
<comment type="caution">
    <text evidence="1">The sequence shown here is derived from an EMBL/GenBank/DDBJ whole genome shotgun (WGS) entry which is preliminary data.</text>
</comment>
<name>X1KCL6_9ZZZZ</name>
<proteinExistence type="predicted"/>
<sequence>MEKEKVVQLSEGELTNEALEEYKERVGLSLRVTGVFNQTVSYEAIRNFVNGIGDSNPLYR</sequence>
<evidence type="ECO:0000313" key="1">
    <source>
        <dbReference type="EMBL" id="GAI04772.1"/>
    </source>
</evidence>
<feature type="non-terminal residue" evidence="1">
    <location>
        <position position="60"/>
    </location>
</feature>